<accession>A0A1G2G4M6</accession>
<reference evidence="1 2" key="1">
    <citation type="journal article" date="2016" name="Nat. Commun.">
        <title>Thousands of microbial genomes shed light on interconnected biogeochemical processes in an aquifer system.</title>
        <authorList>
            <person name="Anantharaman K."/>
            <person name="Brown C.T."/>
            <person name="Hug L.A."/>
            <person name="Sharon I."/>
            <person name="Castelle C.J."/>
            <person name="Probst A.J."/>
            <person name="Thomas B.C."/>
            <person name="Singh A."/>
            <person name="Wilkins M.J."/>
            <person name="Karaoz U."/>
            <person name="Brodie E.L."/>
            <person name="Williams K.H."/>
            <person name="Hubbard S.S."/>
            <person name="Banfield J.F."/>
        </authorList>
    </citation>
    <scope>NUCLEOTIDE SEQUENCE [LARGE SCALE GENOMIC DNA]</scope>
</reference>
<evidence type="ECO:0000313" key="1">
    <source>
        <dbReference type="EMBL" id="OGZ44881.1"/>
    </source>
</evidence>
<protein>
    <recommendedName>
        <fullName evidence="3">DUF218 domain-containing protein</fullName>
    </recommendedName>
</protein>
<name>A0A1G2G4M6_9BACT</name>
<evidence type="ECO:0008006" key="3">
    <source>
        <dbReference type="Google" id="ProtNLM"/>
    </source>
</evidence>
<dbReference type="AlphaFoldDB" id="A0A1G2G4M6"/>
<comment type="caution">
    <text evidence="1">The sequence shown here is derived from an EMBL/GenBank/DDBJ whole genome shotgun (WGS) entry which is preliminary data.</text>
</comment>
<evidence type="ECO:0000313" key="2">
    <source>
        <dbReference type="Proteomes" id="UP000176576"/>
    </source>
</evidence>
<dbReference type="Proteomes" id="UP000176576">
    <property type="component" value="Unassembled WGS sequence"/>
</dbReference>
<proteinExistence type="predicted"/>
<dbReference type="EMBL" id="MHNN01000026">
    <property type="protein sequence ID" value="OGZ44881.1"/>
    <property type="molecule type" value="Genomic_DNA"/>
</dbReference>
<gene>
    <name evidence="1" type="ORF">A3J54_00455</name>
</gene>
<organism evidence="1 2">
    <name type="scientific">Candidatus Ryanbacteria bacterium RIFCSPHIGHO2_02_FULL_45_13b</name>
    <dbReference type="NCBI Taxonomy" id="1802117"/>
    <lineage>
        <taxon>Bacteria</taxon>
        <taxon>Candidatus Ryaniibacteriota</taxon>
    </lineage>
</organism>
<dbReference type="STRING" id="1802117.A3J54_00455"/>
<sequence length="209" mass="23598">MLEAFLLGAFFLAILMLVLILFLQKVAREEYKRYVRNGVAPSSLSVHTYKPVNGTIPLRGWLVLEAGYNLAKKHSCPLILSVGNTGGLVTEACIYKAGAHQRFGTDVQILVGDDVTVRETSGEVGQTLAMCRSIASRRHLVIGLAPHIARIRLIWRKFNFEQNPEIDFLPVYGPWKYWIWEAVMLCLHFIVPPGSRAQWILLNIVRRKG</sequence>